<dbReference type="OMA" id="ASMVWEK"/>
<feature type="transmembrane region" description="Helical" evidence="6">
    <location>
        <begin position="72"/>
        <end position="96"/>
    </location>
</feature>
<feature type="transmembrane region" description="Helical" evidence="6">
    <location>
        <begin position="38"/>
        <end position="60"/>
    </location>
</feature>
<keyword evidence="3 6" id="KW-1133">Transmembrane helix</keyword>
<evidence type="ECO:0000313" key="10">
    <source>
        <dbReference type="Proteomes" id="UP000694546"/>
    </source>
</evidence>
<dbReference type="PANTHER" id="PTHR22776:SF25">
    <property type="entry name" value="CKLF-LIKE MARVEL TRANSMEMBRANE DOMAIN-CONTAINING PROTEIN 6"/>
    <property type="match status" value="1"/>
</dbReference>
<evidence type="ECO:0000313" key="9">
    <source>
        <dbReference type="Ensembl" id="ENSGMOP00000052063.1"/>
    </source>
</evidence>
<dbReference type="InterPro" id="IPR050578">
    <property type="entry name" value="MARVEL-CKLF_proteins"/>
</dbReference>
<reference evidence="9" key="1">
    <citation type="submission" date="2025-08" db="UniProtKB">
        <authorList>
            <consortium name="Ensembl"/>
        </authorList>
    </citation>
    <scope>IDENTIFICATION</scope>
</reference>
<evidence type="ECO:0000256" key="6">
    <source>
        <dbReference type="SAM" id="Phobius"/>
    </source>
</evidence>
<accession>A0A8C5BU95</accession>
<dbReference type="GeneTree" id="ENSGT00940000157911"/>
<dbReference type="Proteomes" id="UP000694546">
    <property type="component" value="Chromosome 6"/>
</dbReference>
<reference evidence="9" key="2">
    <citation type="submission" date="2025-09" db="UniProtKB">
        <authorList>
            <consortium name="Ensembl"/>
        </authorList>
    </citation>
    <scope>IDENTIFICATION</scope>
</reference>
<protein>
    <recommendedName>
        <fullName evidence="8">MARVEL domain-containing protein</fullName>
    </recommendedName>
</protein>
<comment type="subcellular location">
    <subcellularLocation>
        <location evidence="1">Membrane</location>
        <topology evidence="1">Multi-pass membrane protein</topology>
    </subcellularLocation>
</comment>
<proteinExistence type="predicted"/>
<sequence length="159" mass="17321">MEPNWLSLTVTALCFQLLSFLAFVVEEVVKSCLNCGPLYFFEFISCTAFLFTLLLLILLATKLNGMVGITCWPALDFYYTAAIALLFLLASIVFAADNGGTSLEYASVAFGFLATVAFLLDLFLFWRVSGFPWKSKETAVAGSPTQAAAEVEALNAQPN</sequence>
<dbReference type="PROSITE" id="PS51225">
    <property type="entry name" value="MARVEL"/>
    <property type="match status" value="1"/>
</dbReference>
<dbReference type="Ensembl" id="ENSGMOT00000034327.1">
    <property type="protein sequence ID" value="ENSGMOP00000052063.1"/>
    <property type="gene ID" value="ENSGMOG00000035771.1"/>
</dbReference>
<evidence type="ECO:0000256" key="3">
    <source>
        <dbReference type="ARBA" id="ARBA00022989"/>
    </source>
</evidence>
<dbReference type="Pfam" id="PF01284">
    <property type="entry name" value="MARVEL"/>
    <property type="match status" value="1"/>
</dbReference>
<dbReference type="GO" id="GO:0016020">
    <property type="term" value="C:membrane"/>
    <property type="evidence" value="ECO:0007669"/>
    <property type="project" value="UniProtKB-SubCell"/>
</dbReference>
<dbReference type="PANTHER" id="PTHR22776">
    <property type="entry name" value="MARVEL-CONTAINING POTENTIAL LIPID RAFT-ASSOCIATED PROTEIN"/>
    <property type="match status" value="1"/>
</dbReference>
<keyword evidence="4 5" id="KW-0472">Membrane</keyword>
<name>A0A8C5BU95_GADMO</name>
<organism evidence="9 10">
    <name type="scientific">Gadus morhua</name>
    <name type="common">Atlantic cod</name>
    <dbReference type="NCBI Taxonomy" id="8049"/>
    <lineage>
        <taxon>Eukaryota</taxon>
        <taxon>Metazoa</taxon>
        <taxon>Chordata</taxon>
        <taxon>Craniata</taxon>
        <taxon>Vertebrata</taxon>
        <taxon>Euteleostomi</taxon>
        <taxon>Actinopterygii</taxon>
        <taxon>Neopterygii</taxon>
        <taxon>Teleostei</taxon>
        <taxon>Neoteleostei</taxon>
        <taxon>Acanthomorphata</taxon>
        <taxon>Zeiogadaria</taxon>
        <taxon>Gadariae</taxon>
        <taxon>Gadiformes</taxon>
        <taxon>Gadoidei</taxon>
        <taxon>Gadidae</taxon>
        <taxon>Gadus</taxon>
    </lineage>
</organism>
<evidence type="ECO:0000256" key="7">
    <source>
        <dbReference type="SAM" id="SignalP"/>
    </source>
</evidence>
<keyword evidence="2 5" id="KW-0812">Transmembrane</keyword>
<feature type="chain" id="PRO_5034581895" description="MARVEL domain-containing protein" evidence="7">
    <location>
        <begin position="23"/>
        <end position="159"/>
    </location>
</feature>
<dbReference type="AlphaFoldDB" id="A0A8C5BU95"/>
<evidence type="ECO:0000256" key="4">
    <source>
        <dbReference type="ARBA" id="ARBA00023136"/>
    </source>
</evidence>
<feature type="domain" description="MARVEL" evidence="8">
    <location>
        <begin position="6"/>
        <end position="130"/>
    </location>
</feature>
<evidence type="ECO:0000256" key="1">
    <source>
        <dbReference type="ARBA" id="ARBA00004141"/>
    </source>
</evidence>
<dbReference type="InterPro" id="IPR008253">
    <property type="entry name" value="Marvel"/>
</dbReference>
<evidence type="ECO:0000256" key="2">
    <source>
        <dbReference type="ARBA" id="ARBA00022692"/>
    </source>
</evidence>
<feature type="signal peptide" evidence="7">
    <location>
        <begin position="1"/>
        <end position="22"/>
    </location>
</feature>
<evidence type="ECO:0000256" key="5">
    <source>
        <dbReference type="PROSITE-ProRule" id="PRU00581"/>
    </source>
</evidence>
<feature type="transmembrane region" description="Helical" evidence="6">
    <location>
        <begin position="108"/>
        <end position="126"/>
    </location>
</feature>
<evidence type="ECO:0000259" key="8">
    <source>
        <dbReference type="PROSITE" id="PS51225"/>
    </source>
</evidence>
<keyword evidence="10" id="KW-1185">Reference proteome</keyword>
<keyword evidence="7" id="KW-0732">Signal</keyword>